<evidence type="ECO:0000313" key="3">
    <source>
        <dbReference type="Proteomes" id="UP000000644"/>
    </source>
</evidence>
<dbReference type="AlphaFoldDB" id="A1VKZ7"/>
<accession>A1VKZ7</accession>
<dbReference type="OrthoDB" id="212426at2"/>
<dbReference type="Proteomes" id="UP000000644">
    <property type="component" value="Chromosome"/>
</dbReference>
<dbReference type="STRING" id="365044.Pnap_1008"/>
<keyword evidence="3" id="KW-1185">Reference proteome</keyword>
<proteinExistence type="predicted"/>
<dbReference type="eggNOG" id="COG1132">
    <property type="taxonomic scope" value="Bacteria"/>
</dbReference>
<reference evidence="3" key="1">
    <citation type="journal article" date="2009" name="Environ. Microbiol.">
        <title>The genome of Polaromonas naphthalenivorans strain CJ2, isolated from coal tar-contaminated sediment, reveals physiological and metabolic versatility and evolution through extensive horizontal gene transfer.</title>
        <authorList>
            <person name="Yagi J.M."/>
            <person name="Sims D."/>
            <person name="Brettin T."/>
            <person name="Bruce D."/>
            <person name="Madsen E.L."/>
        </authorList>
    </citation>
    <scope>NUCLEOTIDE SEQUENCE [LARGE SCALE GENOMIC DNA]</scope>
    <source>
        <strain evidence="3">CJ2</strain>
    </source>
</reference>
<dbReference type="KEGG" id="pna:Pnap_1008"/>
<name>A1VKZ7_POLNA</name>
<feature type="domain" description="DUF1854" evidence="1">
    <location>
        <begin position="30"/>
        <end position="159"/>
    </location>
</feature>
<dbReference type="HOGENOM" id="CLU_121383_1_0_4"/>
<dbReference type="EMBL" id="CP000529">
    <property type="protein sequence ID" value="ABM36325.1"/>
    <property type="molecule type" value="Genomic_DNA"/>
</dbReference>
<sequence>MTNFTFTPEFQLKRQASGRLRFTDAHGEQHDGVMPVRAFPLAAPEEGISLVSLEGHELAWIEQLSALPPDVRLLLQEELALRDFVPEIRRLVSVSSFGTPSLWTVETDRGNTAFVLKGEEDIRRLKGSALLIASSEGVQYRIADMTALDRPSRRLLERFL</sequence>
<gene>
    <name evidence="2" type="ordered locus">Pnap_1008</name>
</gene>
<dbReference type="Pfam" id="PF08909">
    <property type="entry name" value="DUF1854"/>
    <property type="match status" value="1"/>
</dbReference>
<evidence type="ECO:0000259" key="1">
    <source>
        <dbReference type="Pfam" id="PF08909"/>
    </source>
</evidence>
<protein>
    <recommendedName>
        <fullName evidence="1">DUF1854 domain-containing protein</fullName>
    </recommendedName>
</protein>
<evidence type="ECO:0000313" key="2">
    <source>
        <dbReference type="EMBL" id="ABM36325.1"/>
    </source>
</evidence>
<organism evidence="2 3">
    <name type="scientific">Polaromonas naphthalenivorans (strain CJ2)</name>
    <dbReference type="NCBI Taxonomy" id="365044"/>
    <lineage>
        <taxon>Bacteria</taxon>
        <taxon>Pseudomonadati</taxon>
        <taxon>Pseudomonadota</taxon>
        <taxon>Betaproteobacteria</taxon>
        <taxon>Burkholderiales</taxon>
        <taxon>Comamonadaceae</taxon>
        <taxon>Polaromonas</taxon>
    </lineage>
</organism>
<dbReference type="InterPro" id="IPR015005">
    <property type="entry name" value="DUF1854"/>
</dbReference>
<dbReference type="RefSeq" id="WP_011800419.1">
    <property type="nucleotide sequence ID" value="NC_008781.1"/>
</dbReference>